<keyword evidence="4" id="KW-0949">S-adenosyl-L-methionine</keyword>
<dbReference type="RefSeq" id="WP_211310253.1">
    <property type="nucleotide sequence ID" value="NZ_QGDN01000001.1"/>
</dbReference>
<dbReference type="InterPro" id="IPR035996">
    <property type="entry name" value="4pyrrol_Methylase_sf"/>
</dbReference>
<evidence type="ECO:0000256" key="5">
    <source>
        <dbReference type="ARBA" id="ARBA00023244"/>
    </source>
</evidence>
<accession>A0A2Y8ZU43</accession>
<keyword evidence="2 7" id="KW-0489">Methyltransferase</keyword>
<dbReference type="InterPro" id="IPR006366">
    <property type="entry name" value="CobA/CysG_C"/>
</dbReference>
<dbReference type="Gene3D" id="3.30.950.10">
    <property type="entry name" value="Methyltransferase, Cobalt-precorrin-4 Transmethylase, Domain 2"/>
    <property type="match status" value="1"/>
</dbReference>
<evidence type="ECO:0000259" key="6">
    <source>
        <dbReference type="Pfam" id="PF00590"/>
    </source>
</evidence>
<sequence>MALVSLDLRGRRVVVATGGARAGARVRELLADGALVEVIASTIGADLTQAYADRTFTWTARPVAADDLDGAWLVSAPDADADAREQLKAWCDARGIWFEMVQSHAQPEAGTPIAPAPAHSTEAAPGSVTLVGGGPGDPDLLTLAGWKALQHADVVVTDRLAPVSAVPAATEIIDVGKTPYHHPVPQAEINQILVDRARQGQRVVRLKGGDSYLLGRGGEEVLACRAAGVPVLVVPGITSAFAGPAAADIPVTHRAMSHGVLVISGHDQIEPELLARWPHTIVVLMGMGRLRELAAGLIGAGRAADTPVAVVHRASTPQQKVADGTLATIADVVAESAIGNPAVIVVGEVTRVLRAH</sequence>
<protein>
    <recommendedName>
        <fullName evidence="1">uroporphyrinogen-III C-methyltransferase</fullName>
        <ecNumber evidence="1">2.1.1.107</ecNumber>
    </recommendedName>
</protein>
<dbReference type="PANTHER" id="PTHR45790">
    <property type="entry name" value="SIROHEME SYNTHASE-RELATED"/>
    <property type="match status" value="1"/>
</dbReference>
<keyword evidence="8" id="KW-1185">Reference proteome</keyword>
<dbReference type="InterPro" id="IPR036291">
    <property type="entry name" value="NAD(P)-bd_dom_sf"/>
</dbReference>
<dbReference type="Proteomes" id="UP000250028">
    <property type="component" value="Unassembled WGS sequence"/>
</dbReference>
<dbReference type="InterPro" id="IPR050161">
    <property type="entry name" value="Siro_Cobalamin_biosynth"/>
</dbReference>
<evidence type="ECO:0000313" key="8">
    <source>
        <dbReference type="Proteomes" id="UP000250028"/>
    </source>
</evidence>
<dbReference type="Gene3D" id="3.40.1010.10">
    <property type="entry name" value="Cobalt-precorrin-4 Transmethylase, Domain 1"/>
    <property type="match status" value="1"/>
</dbReference>
<dbReference type="NCBIfam" id="TIGR01469">
    <property type="entry name" value="cobA_cysG_Cterm"/>
    <property type="match status" value="1"/>
</dbReference>
<gene>
    <name evidence="7" type="ORF">SAMN04489750_2887</name>
</gene>
<dbReference type="Gene3D" id="3.40.50.720">
    <property type="entry name" value="NAD(P)-binding Rossmann-like Domain"/>
    <property type="match status" value="1"/>
</dbReference>
<dbReference type="FunFam" id="3.40.1010.10:FF:000001">
    <property type="entry name" value="Siroheme synthase"/>
    <property type="match status" value="1"/>
</dbReference>
<dbReference type="SUPFAM" id="SSF53790">
    <property type="entry name" value="Tetrapyrrole methylase"/>
    <property type="match status" value="1"/>
</dbReference>
<evidence type="ECO:0000256" key="4">
    <source>
        <dbReference type="ARBA" id="ARBA00022691"/>
    </source>
</evidence>
<dbReference type="EC" id="2.1.1.107" evidence="1"/>
<keyword evidence="5" id="KW-0627">Porphyrin biosynthesis</keyword>
<keyword evidence="3 7" id="KW-0808">Transferase</keyword>
<dbReference type="CDD" id="cd11642">
    <property type="entry name" value="SUMT"/>
    <property type="match status" value="1"/>
</dbReference>
<dbReference type="GO" id="GO:0019354">
    <property type="term" value="P:siroheme biosynthetic process"/>
    <property type="evidence" value="ECO:0007669"/>
    <property type="project" value="InterPro"/>
</dbReference>
<evidence type="ECO:0000256" key="3">
    <source>
        <dbReference type="ARBA" id="ARBA00022679"/>
    </source>
</evidence>
<dbReference type="GO" id="GO:0004851">
    <property type="term" value="F:uroporphyrin-III C-methyltransferase activity"/>
    <property type="evidence" value="ECO:0007669"/>
    <property type="project" value="UniProtKB-EC"/>
</dbReference>
<name>A0A2Y8ZU43_9MICO</name>
<evidence type="ECO:0000256" key="2">
    <source>
        <dbReference type="ARBA" id="ARBA00022603"/>
    </source>
</evidence>
<dbReference type="SUPFAM" id="SSF51735">
    <property type="entry name" value="NAD(P)-binding Rossmann-fold domains"/>
    <property type="match status" value="1"/>
</dbReference>
<reference evidence="8" key="1">
    <citation type="submission" date="2016-10" db="EMBL/GenBank/DDBJ databases">
        <authorList>
            <person name="Varghese N."/>
            <person name="Submissions S."/>
        </authorList>
    </citation>
    <scope>NUCLEOTIDE SEQUENCE [LARGE SCALE GENOMIC DNA]</scope>
    <source>
        <strain evidence="8">DSM 22951</strain>
    </source>
</reference>
<organism evidence="7 8">
    <name type="scientific">Branchiibius hedensis</name>
    <dbReference type="NCBI Taxonomy" id="672460"/>
    <lineage>
        <taxon>Bacteria</taxon>
        <taxon>Bacillati</taxon>
        <taxon>Actinomycetota</taxon>
        <taxon>Actinomycetes</taxon>
        <taxon>Micrococcales</taxon>
        <taxon>Dermacoccaceae</taxon>
        <taxon>Branchiibius</taxon>
    </lineage>
</organism>
<dbReference type="PANTHER" id="PTHR45790:SF3">
    <property type="entry name" value="S-ADENOSYL-L-METHIONINE-DEPENDENT UROPORPHYRINOGEN III METHYLTRANSFERASE, CHLOROPLASTIC"/>
    <property type="match status" value="1"/>
</dbReference>
<dbReference type="InterPro" id="IPR000878">
    <property type="entry name" value="4pyrrol_Mease"/>
</dbReference>
<evidence type="ECO:0000313" key="7">
    <source>
        <dbReference type="EMBL" id="SSA35524.1"/>
    </source>
</evidence>
<dbReference type="AlphaFoldDB" id="A0A2Y8ZU43"/>
<dbReference type="Pfam" id="PF00590">
    <property type="entry name" value="TP_methylase"/>
    <property type="match status" value="1"/>
</dbReference>
<dbReference type="NCBIfam" id="NF004790">
    <property type="entry name" value="PRK06136.1"/>
    <property type="match status" value="1"/>
</dbReference>
<dbReference type="InterPro" id="IPR014777">
    <property type="entry name" value="4pyrrole_Mease_sub1"/>
</dbReference>
<feature type="domain" description="Tetrapyrrole methylase" evidence="6">
    <location>
        <begin position="128"/>
        <end position="329"/>
    </location>
</feature>
<proteinExistence type="predicted"/>
<dbReference type="EMBL" id="UESZ01000001">
    <property type="protein sequence ID" value="SSA35524.1"/>
    <property type="molecule type" value="Genomic_DNA"/>
</dbReference>
<evidence type="ECO:0000256" key="1">
    <source>
        <dbReference type="ARBA" id="ARBA00012162"/>
    </source>
</evidence>
<dbReference type="InterPro" id="IPR014776">
    <property type="entry name" value="4pyrrole_Mease_sub2"/>
</dbReference>
<dbReference type="GO" id="GO:0032259">
    <property type="term" value="P:methylation"/>
    <property type="evidence" value="ECO:0007669"/>
    <property type="project" value="UniProtKB-KW"/>
</dbReference>
<dbReference type="Pfam" id="PF13241">
    <property type="entry name" value="NAD_binding_7"/>
    <property type="match status" value="1"/>
</dbReference>